<evidence type="ECO:0000256" key="1">
    <source>
        <dbReference type="SAM" id="SignalP"/>
    </source>
</evidence>
<dbReference type="EMBL" id="HAHN01000224">
    <property type="protein sequence ID" value="SNX34768.1"/>
    <property type="molecule type" value="Transcribed_RNA"/>
</dbReference>
<reference evidence="2" key="1">
    <citation type="submission" date="2017-05" db="EMBL/GenBank/DDBJ databases">
        <authorList>
            <person name="QRISCLOUD D."/>
        </authorList>
    </citation>
    <scope>NUCLEOTIDE SEQUENCE</scope>
</reference>
<dbReference type="EMBL" id="HAHN01000225">
    <property type="protein sequence ID" value="SNX34773.1"/>
    <property type="molecule type" value="Transcribed_RNA"/>
</dbReference>
<proteinExistence type="predicted"/>
<evidence type="ECO:0000313" key="2">
    <source>
        <dbReference type="EMBL" id="SNX34786.1"/>
    </source>
</evidence>
<dbReference type="EMBL" id="HAHN01000226">
    <property type="protein sequence ID" value="SNX34786.1"/>
    <property type="molecule type" value="Transcribed_RNA"/>
</dbReference>
<feature type="signal peptide" evidence="1">
    <location>
        <begin position="1"/>
        <end position="18"/>
    </location>
</feature>
<name>A0A4Q8K610_9ARAC</name>
<reference evidence="2" key="2">
    <citation type="submission" date="2019-05" db="EMBL/GenBank/DDBJ databases">
        <title>Unravelling the molecular evolution of spider venoms.</title>
        <authorList>
            <person name="Pineda S."/>
        </authorList>
    </citation>
    <scope>NUCLEOTIDE SEQUENCE</scope>
</reference>
<accession>A0A4Q8K610</accession>
<organism evidence="2">
    <name type="scientific">Liphistius thaleban</name>
    <dbReference type="NCBI Taxonomy" id="1905330"/>
    <lineage>
        <taxon>Eukaryota</taxon>
        <taxon>Metazoa</taxon>
        <taxon>Ecdysozoa</taxon>
        <taxon>Arthropoda</taxon>
        <taxon>Chelicerata</taxon>
        <taxon>Arachnida</taxon>
        <taxon>Araneae</taxon>
        <taxon>Mesothelae</taxon>
        <taxon>Liphistiidae</taxon>
        <taxon>Liphistius</taxon>
    </lineage>
</organism>
<protein>
    <submittedName>
        <fullName evidence="2">U81-Liphistoxin-Lth1a_1</fullName>
    </submittedName>
</protein>
<feature type="chain" id="PRO_5036120146" evidence="1">
    <location>
        <begin position="19"/>
        <end position="102"/>
    </location>
</feature>
<sequence>MHFHSCMDFVLLAYHCQLQTLYCRGSDRQIAIMQHCCSYSAGSKVENQLHHRTAKGLHRQSLDLQPGYRNSPLPAWNMQNSGLQAEDRPACYCCNTMQDRNR</sequence>
<dbReference type="AlphaFoldDB" id="A0A4Q8K610"/>
<keyword evidence="1" id="KW-0732">Signal</keyword>
<dbReference type="EMBL" id="HAHN01000232">
    <property type="protein sequence ID" value="SNX34841.1"/>
    <property type="molecule type" value="Transcribed_RNA"/>
</dbReference>